<proteinExistence type="inferred from homology"/>
<dbReference type="Pfam" id="PF13561">
    <property type="entry name" value="adh_short_C2"/>
    <property type="match status" value="1"/>
</dbReference>
<dbReference type="InterPro" id="IPR050259">
    <property type="entry name" value="SDR"/>
</dbReference>
<dbReference type="OrthoDB" id="9803333at2"/>
<dbReference type="FunFam" id="3.40.50.720:FF:000084">
    <property type="entry name" value="Short-chain dehydrogenase reductase"/>
    <property type="match status" value="1"/>
</dbReference>
<keyword evidence="2" id="KW-0560">Oxidoreductase</keyword>
<comment type="similarity">
    <text evidence="1">Belongs to the short-chain dehydrogenases/reductases (SDR) family.</text>
</comment>
<name>A0A6N7S3I5_9FIRM</name>
<dbReference type="PRINTS" id="PR00081">
    <property type="entry name" value="GDHRDH"/>
</dbReference>
<dbReference type="PRINTS" id="PR00080">
    <property type="entry name" value="SDRFAMILY"/>
</dbReference>
<organism evidence="3 5">
    <name type="scientific">Holdemania massiliensis</name>
    <dbReference type="NCBI Taxonomy" id="1468449"/>
    <lineage>
        <taxon>Bacteria</taxon>
        <taxon>Bacillati</taxon>
        <taxon>Bacillota</taxon>
        <taxon>Erysipelotrichia</taxon>
        <taxon>Erysipelotrichales</taxon>
        <taxon>Erysipelotrichaceae</taxon>
        <taxon>Holdemania</taxon>
    </lineage>
</organism>
<gene>
    <name evidence="4" type="ORF">GKD88_05505</name>
    <name evidence="3" type="ORF">GKE08_03855</name>
</gene>
<evidence type="ECO:0000313" key="6">
    <source>
        <dbReference type="Proteomes" id="UP000480929"/>
    </source>
</evidence>
<dbReference type="CDD" id="cd05233">
    <property type="entry name" value="SDR_c"/>
    <property type="match status" value="1"/>
</dbReference>
<dbReference type="AlphaFoldDB" id="A0A6N7S3I5"/>
<evidence type="ECO:0000313" key="5">
    <source>
        <dbReference type="Proteomes" id="UP000433575"/>
    </source>
</evidence>
<evidence type="ECO:0000313" key="4">
    <source>
        <dbReference type="EMBL" id="MSC32573.1"/>
    </source>
</evidence>
<dbReference type="Gene3D" id="3.40.50.720">
    <property type="entry name" value="NAD(P)-binding Rossmann-like Domain"/>
    <property type="match status" value="1"/>
</dbReference>
<dbReference type="PANTHER" id="PTHR42879:SF2">
    <property type="entry name" value="3-OXOACYL-[ACYL-CARRIER-PROTEIN] REDUCTASE FABG"/>
    <property type="match status" value="1"/>
</dbReference>
<reference evidence="5 6" key="1">
    <citation type="journal article" date="2019" name="Nat. Med.">
        <title>A library of human gut bacterial isolates paired with longitudinal multiomics data enables mechanistic microbiome research.</title>
        <authorList>
            <person name="Poyet M."/>
            <person name="Groussin M."/>
            <person name="Gibbons S.M."/>
            <person name="Avila-Pacheco J."/>
            <person name="Jiang X."/>
            <person name="Kearney S.M."/>
            <person name="Perrotta A.R."/>
            <person name="Berdy B."/>
            <person name="Zhao S."/>
            <person name="Lieberman T.D."/>
            <person name="Swanson P.K."/>
            <person name="Smith M."/>
            <person name="Roesemann S."/>
            <person name="Alexander J.E."/>
            <person name="Rich S.A."/>
            <person name="Livny J."/>
            <person name="Vlamakis H."/>
            <person name="Clish C."/>
            <person name="Bullock K."/>
            <person name="Deik A."/>
            <person name="Scott J."/>
            <person name="Pierce K.A."/>
            <person name="Xavier R.J."/>
            <person name="Alm E.J."/>
        </authorList>
    </citation>
    <scope>NUCLEOTIDE SEQUENCE [LARGE SCALE GENOMIC DNA]</scope>
    <source>
        <strain evidence="3 5">BIOML-A4</strain>
        <strain evidence="4 6">BIOML-A5</strain>
    </source>
</reference>
<dbReference type="EMBL" id="WKPI01000006">
    <property type="protein sequence ID" value="MSC32573.1"/>
    <property type="molecule type" value="Genomic_DNA"/>
</dbReference>
<dbReference type="InterPro" id="IPR036291">
    <property type="entry name" value="NAD(P)-bd_dom_sf"/>
</dbReference>
<dbReference type="PANTHER" id="PTHR42879">
    <property type="entry name" value="3-OXOACYL-(ACYL-CARRIER-PROTEIN) REDUCTASE"/>
    <property type="match status" value="1"/>
</dbReference>
<sequence length="260" mass="28918">MNFMEMQINWRYLMLKGKNAIITGASGGIGIEIVKQFAANGCNIWAFEHNAKTEIIQEFERIAELNKVWIKVIEFDLFNLASIKAGIKEVISEKKNIDILVNNAGISSQRTLMMTPTDEMQQMMNANFVAPSYLMQLVLRSMVKSKSGVIVNNTSRSGIEDRSGVYAYGASKAALIWATKAVAREFAYYNIRVNGVAPGLTETKMGSFSRNEEEINRYVIANDIKRPAKPCEIASVILFLASDMSSYMTGQIISVDGGRN</sequence>
<comment type="caution">
    <text evidence="3">The sequence shown here is derived from an EMBL/GenBank/DDBJ whole genome shotgun (WGS) entry which is preliminary data.</text>
</comment>
<dbReference type="GO" id="GO:0016491">
    <property type="term" value="F:oxidoreductase activity"/>
    <property type="evidence" value="ECO:0007669"/>
    <property type="project" value="UniProtKB-KW"/>
</dbReference>
<accession>A0A6N7S3I5</accession>
<evidence type="ECO:0000313" key="3">
    <source>
        <dbReference type="EMBL" id="MSA88453.1"/>
    </source>
</evidence>
<dbReference type="Proteomes" id="UP000433575">
    <property type="component" value="Unassembled WGS sequence"/>
</dbReference>
<dbReference type="SUPFAM" id="SSF51735">
    <property type="entry name" value="NAD(P)-binding Rossmann-fold domains"/>
    <property type="match status" value="1"/>
</dbReference>
<protein>
    <submittedName>
        <fullName evidence="3">SDR family oxidoreductase</fullName>
    </submittedName>
</protein>
<dbReference type="Proteomes" id="UP000480929">
    <property type="component" value="Unassembled WGS sequence"/>
</dbReference>
<dbReference type="EMBL" id="WKPJ01000003">
    <property type="protein sequence ID" value="MSA88453.1"/>
    <property type="molecule type" value="Genomic_DNA"/>
</dbReference>
<dbReference type="GO" id="GO:0008206">
    <property type="term" value="P:bile acid metabolic process"/>
    <property type="evidence" value="ECO:0007669"/>
    <property type="project" value="UniProtKB-ARBA"/>
</dbReference>
<keyword evidence="6" id="KW-1185">Reference proteome</keyword>
<evidence type="ECO:0000256" key="1">
    <source>
        <dbReference type="ARBA" id="ARBA00006484"/>
    </source>
</evidence>
<evidence type="ECO:0000256" key="2">
    <source>
        <dbReference type="ARBA" id="ARBA00023002"/>
    </source>
</evidence>
<dbReference type="InterPro" id="IPR002347">
    <property type="entry name" value="SDR_fam"/>
</dbReference>